<gene>
    <name evidence="1" type="ORF">DVH24_041210</name>
</gene>
<protein>
    <submittedName>
        <fullName evidence="1">Uncharacterized protein</fullName>
    </submittedName>
</protein>
<evidence type="ECO:0000313" key="1">
    <source>
        <dbReference type="EMBL" id="RXH80063.1"/>
    </source>
</evidence>
<reference evidence="1 2" key="1">
    <citation type="submission" date="2018-10" db="EMBL/GenBank/DDBJ databases">
        <title>A high-quality apple genome assembly.</title>
        <authorList>
            <person name="Hu J."/>
        </authorList>
    </citation>
    <scope>NUCLEOTIDE SEQUENCE [LARGE SCALE GENOMIC DNA]</scope>
    <source>
        <strain evidence="2">cv. HFTH1</strain>
        <tissue evidence="1">Young leaf</tissue>
    </source>
</reference>
<dbReference type="AlphaFoldDB" id="A0A498IFP3"/>
<dbReference type="EMBL" id="RDQH01000339">
    <property type="protein sequence ID" value="RXH80063.1"/>
    <property type="molecule type" value="Genomic_DNA"/>
</dbReference>
<accession>A0A498IFP3</accession>
<organism evidence="1 2">
    <name type="scientific">Malus domestica</name>
    <name type="common">Apple</name>
    <name type="synonym">Pyrus malus</name>
    <dbReference type="NCBI Taxonomy" id="3750"/>
    <lineage>
        <taxon>Eukaryota</taxon>
        <taxon>Viridiplantae</taxon>
        <taxon>Streptophyta</taxon>
        <taxon>Embryophyta</taxon>
        <taxon>Tracheophyta</taxon>
        <taxon>Spermatophyta</taxon>
        <taxon>Magnoliopsida</taxon>
        <taxon>eudicotyledons</taxon>
        <taxon>Gunneridae</taxon>
        <taxon>Pentapetalae</taxon>
        <taxon>rosids</taxon>
        <taxon>fabids</taxon>
        <taxon>Rosales</taxon>
        <taxon>Rosaceae</taxon>
        <taxon>Amygdaloideae</taxon>
        <taxon>Maleae</taxon>
        <taxon>Malus</taxon>
    </lineage>
</organism>
<name>A0A498IFP3_MALDO</name>
<evidence type="ECO:0000313" key="2">
    <source>
        <dbReference type="Proteomes" id="UP000290289"/>
    </source>
</evidence>
<dbReference type="Proteomes" id="UP000290289">
    <property type="component" value="Chromosome 13"/>
</dbReference>
<proteinExistence type="predicted"/>
<comment type="caution">
    <text evidence="1">The sequence shown here is derived from an EMBL/GenBank/DDBJ whole genome shotgun (WGS) entry which is preliminary data.</text>
</comment>
<sequence length="164" mass="18887">MCRKQIVFSQMILIKDDIHYGQINSDFRQTTFFPFAVFFVLEKELGTSFSHNMDDECKKLIHRITPPRYMQIKIITCINIELPGNQQLISLPRSCIHNCPRHSLEFITTKGQIFLLWKHLKLGTSLVSKLYIQHCLAACSKLCLTATAASGAVARDKKREMEKL</sequence>
<keyword evidence="2" id="KW-1185">Reference proteome</keyword>